<evidence type="ECO:0008006" key="4">
    <source>
        <dbReference type="Google" id="ProtNLM"/>
    </source>
</evidence>
<evidence type="ECO:0000256" key="1">
    <source>
        <dbReference type="SAM" id="Phobius"/>
    </source>
</evidence>
<dbReference type="Proteomes" id="UP000004933">
    <property type="component" value="Unassembled WGS sequence"/>
</dbReference>
<feature type="transmembrane region" description="Helical" evidence="1">
    <location>
        <begin position="99"/>
        <end position="127"/>
    </location>
</feature>
<organism evidence="2 3">
    <name type="scientific">Enterococcus faecalis TX0630</name>
    <dbReference type="NCBI Taxonomy" id="749508"/>
    <lineage>
        <taxon>Bacteria</taxon>
        <taxon>Bacillati</taxon>
        <taxon>Bacillota</taxon>
        <taxon>Bacilli</taxon>
        <taxon>Lactobacillales</taxon>
        <taxon>Enterococcaceae</taxon>
        <taxon>Enterococcus</taxon>
    </lineage>
</organism>
<sequence>MNFNMLKEWITPISIIFSVAFPIFTGYSSIYRYKKSDLFIQEIFSSATEVALYRIYKGLVNLILSIFLTCLLYIYFITISDMTIPEFFIELNKHPNEKIIILIYSFILIGTFLLLIMSIPAFFLHFFQVNQKVTPKIFICYLKK</sequence>
<keyword evidence="1" id="KW-0472">Membrane</keyword>
<proteinExistence type="predicted"/>
<dbReference type="RefSeq" id="WP_002393498.1">
    <property type="nucleotide sequence ID" value="NZ_GL454851.1"/>
</dbReference>
<accession>A0ABC9P306</accession>
<feature type="transmembrane region" description="Helical" evidence="1">
    <location>
        <begin position="12"/>
        <end position="31"/>
    </location>
</feature>
<comment type="caution">
    <text evidence="2">The sequence shown here is derived from an EMBL/GenBank/DDBJ whole genome shotgun (WGS) entry which is preliminary data.</text>
</comment>
<reference evidence="2 3" key="1">
    <citation type="submission" date="2010-09" db="EMBL/GenBank/DDBJ databases">
        <authorList>
            <person name="Weinstock G."/>
            <person name="Sodergren E."/>
            <person name="Clifton S."/>
            <person name="Fulton L."/>
            <person name="Fulton B."/>
            <person name="Courtney L."/>
            <person name="Fronick C."/>
            <person name="Harrison M."/>
            <person name="Strong C."/>
            <person name="Farmer C."/>
            <person name="Delahaunty K."/>
            <person name="Markovic C."/>
            <person name="Hall O."/>
            <person name="Minx P."/>
            <person name="Tomlinson C."/>
            <person name="Mitreva M."/>
            <person name="Hou S."/>
            <person name="Chen J."/>
            <person name="Wollam A."/>
            <person name="Pepin K.H."/>
            <person name="Johnson M."/>
            <person name="Bhonagiri V."/>
            <person name="Zhang X."/>
            <person name="Suruliraj S."/>
            <person name="Warren W."/>
            <person name="Chinwalla A."/>
            <person name="Mardis E.R."/>
            <person name="Wilson R.K."/>
        </authorList>
    </citation>
    <scope>NUCLEOTIDE SEQUENCE [LARGE SCALE GENOMIC DNA]</scope>
    <source>
        <strain evidence="2 3">TX0630</strain>
    </source>
</reference>
<evidence type="ECO:0000313" key="2">
    <source>
        <dbReference type="EMBL" id="EFU89370.1"/>
    </source>
</evidence>
<name>A0ABC9P306_ENTFL</name>
<dbReference type="EMBL" id="AEBE01000112">
    <property type="protein sequence ID" value="EFU89370.1"/>
    <property type="molecule type" value="Genomic_DNA"/>
</dbReference>
<protein>
    <recommendedName>
        <fullName evidence="4">Glycerophosphoryl diester phosphodiesterase membrane domain-containing protein</fullName>
    </recommendedName>
</protein>
<keyword evidence="1" id="KW-1133">Transmembrane helix</keyword>
<keyword evidence="1" id="KW-0812">Transmembrane</keyword>
<dbReference type="AlphaFoldDB" id="A0ABC9P306"/>
<evidence type="ECO:0000313" key="3">
    <source>
        <dbReference type="Proteomes" id="UP000004933"/>
    </source>
</evidence>
<gene>
    <name evidence="2" type="ORF">HMPREF9511_02654</name>
</gene>
<feature type="transmembrane region" description="Helical" evidence="1">
    <location>
        <begin position="59"/>
        <end position="79"/>
    </location>
</feature>